<comment type="caution">
    <text evidence="2">The sequence shown here is derived from an EMBL/GenBank/DDBJ whole genome shotgun (WGS) entry which is preliminary data.</text>
</comment>
<reference evidence="3" key="1">
    <citation type="journal article" date="2019" name="Int. J. Syst. Evol. Microbiol.">
        <title>The Global Catalogue of Microorganisms (GCM) 10K type strain sequencing project: providing services to taxonomists for standard genome sequencing and annotation.</title>
        <authorList>
            <consortium name="The Broad Institute Genomics Platform"/>
            <consortium name="The Broad Institute Genome Sequencing Center for Infectious Disease"/>
            <person name="Wu L."/>
            <person name="Ma J."/>
        </authorList>
    </citation>
    <scope>NUCLEOTIDE SEQUENCE [LARGE SCALE GENOMIC DNA]</scope>
    <source>
        <strain evidence="3">JCM 3380</strain>
    </source>
</reference>
<dbReference type="Proteomes" id="UP001500416">
    <property type="component" value="Unassembled WGS sequence"/>
</dbReference>
<organism evidence="2 3">
    <name type="scientific">Saccharothrix mutabilis subsp. mutabilis</name>
    <dbReference type="NCBI Taxonomy" id="66855"/>
    <lineage>
        <taxon>Bacteria</taxon>
        <taxon>Bacillati</taxon>
        <taxon>Actinomycetota</taxon>
        <taxon>Actinomycetes</taxon>
        <taxon>Pseudonocardiales</taxon>
        <taxon>Pseudonocardiaceae</taxon>
        <taxon>Saccharothrix</taxon>
    </lineage>
</organism>
<keyword evidence="3" id="KW-1185">Reference proteome</keyword>
<name>A0ABP3EC09_9PSEU</name>
<feature type="region of interest" description="Disordered" evidence="1">
    <location>
        <begin position="1"/>
        <end position="20"/>
    </location>
</feature>
<gene>
    <name evidence="2" type="ORF">GCM10010492_66320</name>
</gene>
<evidence type="ECO:0000313" key="3">
    <source>
        <dbReference type="Proteomes" id="UP001500416"/>
    </source>
</evidence>
<evidence type="ECO:0000313" key="2">
    <source>
        <dbReference type="EMBL" id="GAA0256162.1"/>
    </source>
</evidence>
<sequence>MHPPTTPRLTEAGGRRALTAAAHKSEELHEMFDELAGMAARWEERRQQES</sequence>
<evidence type="ECO:0000256" key="1">
    <source>
        <dbReference type="SAM" id="MobiDB-lite"/>
    </source>
</evidence>
<dbReference type="EMBL" id="BAAABU010000024">
    <property type="protein sequence ID" value="GAA0256162.1"/>
    <property type="molecule type" value="Genomic_DNA"/>
</dbReference>
<protein>
    <submittedName>
        <fullName evidence="2">Uncharacterized protein</fullName>
    </submittedName>
</protein>
<proteinExistence type="predicted"/>
<accession>A0ABP3EC09</accession>